<dbReference type="SUPFAM" id="SSF52047">
    <property type="entry name" value="RNI-like"/>
    <property type="match status" value="1"/>
</dbReference>
<dbReference type="Gene3D" id="1.20.1280.50">
    <property type="match status" value="1"/>
</dbReference>
<name>A0A1J1J688_9DIPT</name>
<accession>A0A1J1J688</accession>
<sequence length="391" mass="45485">MDHHKENTSSDPISFFPSEITAKIFNYLDAKDILAASEVSKSWYNFIADSSHCLRKVKLNFNPMMIRDGEGIDNWVSIMENNQRSYENIDITGIFFRNVMQALDMMKTSTRWKKMDMESSSFNSRMDYSIYFNEISETMEDLRMKNIRVRNNHHDAVARDLSFPKLKVLQACMIAPAIIEDVFCNMTTIEKLYLSSYYLTKKAKDNIVKLLKSNTNLKDLQLSFSCFTDVMATENINEGIQFNLQKMYIAGPIYDSCDYQNLKTNFIHFLSSQRESLTTLVFEAWMGLDILKMIYQLPNLKLLIVGFFFPINESIDWGNVCLPKSKSLIQVTLLEFPDCCDMLKAFASGTPTSRINVTFRSYLNFLQRLHVAYKIKRTFGKELNLNVTNWY</sequence>
<feature type="domain" description="F-box" evidence="1">
    <location>
        <begin position="10"/>
        <end position="57"/>
    </location>
</feature>
<dbReference type="Pfam" id="PF12937">
    <property type="entry name" value="F-box-like"/>
    <property type="match status" value="1"/>
</dbReference>
<keyword evidence="3" id="KW-1185">Reference proteome</keyword>
<dbReference type="Gene3D" id="3.80.10.10">
    <property type="entry name" value="Ribonuclease Inhibitor"/>
    <property type="match status" value="1"/>
</dbReference>
<dbReference type="EMBL" id="CVRI01000066">
    <property type="protein sequence ID" value="CRL06401.1"/>
    <property type="molecule type" value="Genomic_DNA"/>
</dbReference>
<dbReference type="SMART" id="SM00256">
    <property type="entry name" value="FBOX"/>
    <property type="match status" value="1"/>
</dbReference>
<evidence type="ECO:0000313" key="2">
    <source>
        <dbReference type="EMBL" id="CRL06401.1"/>
    </source>
</evidence>
<dbReference type="AlphaFoldDB" id="A0A1J1J688"/>
<dbReference type="InterPro" id="IPR032675">
    <property type="entry name" value="LRR_dom_sf"/>
</dbReference>
<proteinExistence type="predicted"/>
<dbReference type="OrthoDB" id="7798781at2759"/>
<dbReference type="InterPro" id="IPR036047">
    <property type="entry name" value="F-box-like_dom_sf"/>
</dbReference>
<evidence type="ECO:0000313" key="3">
    <source>
        <dbReference type="Proteomes" id="UP000183832"/>
    </source>
</evidence>
<dbReference type="Proteomes" id="UP000183832">
    <property type="component" value="Unassembled WGS sequence"/>
</dbReference>
<dbReference type="InterPro" id="IPR001810">
    <property type="entry name" value="F-box_dom"/>
</dbReference>
<dbReference type="PROSITE" id="PS50181">
    <property type="entry name" value="FBOX"/>
    <property type="match status" value="1"/>
</dbReference>
<organism evidence="2 3">
    <name type="scientific">Clunio marinus</name>
    <dbReference type="NCBI Taxonomy" id="568069"/>
    <lineage>
        <taxon>Eukaryota</taxon>
        <taxon>Metazoa</taxon>
        <taxon>Ecdysozoa</taxon>
        <taxon>Arthropoda</taxon>
        <taxon>Hexapoda</taxon>
        <taxon>Insecta</taxon>
        <taxon>Pterygota</taxon>
        <taxon>Neoptera</taxon>
        <taxon>Endopterygota</taxon>
        <taxon>Diptera</taxon>
        <taxon>Nematocera</taxon>
        <taxon>Chironomoidea</taxon>
        <taxon>Chironomidae</taxon>
        <taxon>Clunio</taxon>
    </lineage>
</organism>
<dbReference type="SUPFAM" id="SSF81383">
    <property type="entry name" value="F-box domain"/>
    <property type="match status" value="1"/>
</dbReference>
<reference evidence="2 3" key="1">
    <citation type="submission" date="2015-04" db="EMBL/GenBank/DDBJ databases">
        <authorList>
            <person name="Syromyatnikov M.Y."/>
            <person name="Popov V.N."/>
        </authorList>
    </citation>
    <scope>NUCLEOTIDE SEQUENCE [LARGE SCALE GENOMIC DNA]</scope>
</reference>
<evidence type="ECO:0000259" key="1">
    <source>
        <dbReference type="PROSITE" id="PS50181"/>
    </source>
</evidence>
<protein>
    <submittedName>
        <fullName evidence="2">CLUMA_CG019181, isoform A</fullName>
    </submittedName>
</protein>
<gene>
    <name evidence="2" type="ORF">CLUMA_CG019181</name>
</gene>